<proteinExistence type="predicted"/>
<organism evidence="1 2">
    <name type="scientific">Russula earlei</name>
    <dbReference type="NCBI Taxonomy" id="71964"/>
    <lineage>
        <taxon>Eukaryota</taxon>
        <taxon>Fungi</taxon>
        <taxon>Dikarya</taxon>
        <taxon>Basidiomycota</taxon>
        <taxon>Agaricomycotina</taxon>
        <taxon>Agaricomycetes</taxon>
        <taxon>Russulales</taxon>
        <taxon>Russulaceae</taxon>
        <taxon>Russula</taxon>
    </lineage>
</organism>
<sequence>MINLEIDGVNLLLPSCCNAIFVNRKGMPDLNRKLKMGANLPFESSIEMAGLPGRGRTCVRVRVSARVWSTSAHNTLAGASLQIKTLPRGDKSASTRKMPLRLRRSRVAPPSPPPLEEEISYCTVVSCLRQGTKIGCAPPKQPVPFPDHQTPSSLHEHEAMERFFRPSESETPIVTRGNTILLAGCTGKRDETRSIPSFRYPCPAFRLSRSGSAKGGYSKANASGAGGQGAAGPGKDNCVRDLAALSHRAAPLSKPSRALAQSVRFALKIRRPRVVVPHQTQIARDPLLTPLRSMESAPSSFVRRFGPSVERGVSKKTKTRAIAIAIEQQSRQTGTSGERSAQTPSLLFLMMI</sequence>
<dbReference type="EMBL" id="JAGFNK010000045">
    <property type="protein sequence ID" value="KAI9510281.1"/>
    <property type="molecule type" value="Genomic_DNA"/>
</dbReference>
<accession>A0ACC0UF76</accession>
<protein>
    <submittedName>
        <fullName evidence="1">Uncharacterized protein</fullName>
    </submittedName>
</protein>
<name>A0ACC0UF76_9AGAM</name>
<evidence type="ECO:0000313" key="2">
    <source>
        <dbReference type="Proteomes" id="UP001207468"/>
    </source>
</evidence>
<evidence type="ECO:0000313" key="1">
    <source>
        <dbReference type="EMBL" id="KAI9510281.1"/>
    </source>
</evidence>
<comment type="caution">
    <text evidence="1">The sequence shown here is derived from an EMBL/GenBank/DDBJ whole genome shotgun (WGS) entry which is preliminary data.</text>
</comment>
<reference evidence="1" key="1">
    <citation type="submission" date="2021-03" db="EMBL/GenBank/DDBJ databases">
        <title>Evolutionary priming and transition to the ectomycorrhizal habit in an iconic lineage of mushroom-forming fungi: is preadaptation a requirement?</title>
        <authorList>
            <consortium name="DOE Joint Genome Institute"/>
            <person name="Looney B.P."/>
            <person name="Miyauchi S."/>
            <person name="Morin E."/>
            <person name="Drula E."/>
            <person name="Courty P.E."/>
            <person name="Chicoki N."/>
            <person name="Fauchery L."/>
            <person name="Kohler A."/>
            <person name="Kuo A."/>
            <person name="LaButti K."/>
            <person name="Pangilinan J."/>
            <person name="Lipzen A."/>
            <person name="Riley R."/>
            <person name="Andreopoulos W."/>
            <person name="He G."/>
            <person name="Johnson J."/>
            <person name="Barry K.W."/>
            <person name="Grigoriev I.V."/>
            <person name="Nagy L."/>
            <person name="Hibbett D."/>
            <person name="Henrissat B."/>
            <person name="Matheny P.B."/>
            <person name="Labbe J."/>
            <person name="Martin A.F."/>
        </authorList>
    </citation>
    <scope>NUCLEOTIDE SEQUENCE</scope>
    <source>
        <strain evidence="1">BPL698</strain>
    </source>
</reference>
<dbReference type="Proteomes" id="UP001207468">
    <property type="component" value="Unassembled WGS sequence"/>
</dbReference>
<keyword evidence="2" id="KW-1185">Reference proteome</keyword>
<gene>
    <name evidence="1" type="ORF">F5148DRAFT_603666</name>
</gene>